<evidence type="ECO:0000259" key="11">
    <source>
        <dbReference type="PROSITE" id="PS51322"/>
    </source>
</evidence>
<feature type="compositionally biased region" description="Polar residues" evidence="9">
    <location>
        <begin position="145"/>
        <end position="167"/>
    </location>
</feature>
<evidence type="ECO:0000256" key="9">
    <source>
        <dbReference type="SAM" id="MobiDB-lite"/>
    </source>
</evidence>
<dbReference type="Gene3D" id="6.10.250.370">
    <property type="match status" value="1"/>
</dbReference>
<comment type="similarity">
    <text evidence="2">Belongs to the ubiquitin-conjugating enzyme family. UEV subfamily.</text>
</comment>
<accession>T1KUB6</accession>
<dbReference type="CDD" id="cd11685">
    <property type="entry name" value="UEV_TSG101-like"/>
    <property type="match status" value="1"/>
</dbReference>
<dbReference type="GO" id="GO:0043130">
    <property type="term" value="F:ubiquitin binding"/>
    <property type="evidence" value="ECO:0007669"/>
    <property type="project" value="TreeGrafter"/>
</dbReference>
<dbReference type="InterPro" id="IPR052070">
    <property type="entry name" value="ESCRT-I_UEV_domain"/>
</dbReference>
<dbReference type="Proteomes" id="UP000015104">
    <property type="component" value="Unassembled WGS sequence"/>
</dbReference>
<feature type="compositionally biased region" description="Low complexity" evidence="9">
    <location>
        <begin position="219"/>
        <end position="234"/>
    </location>
</feature>
<dbReference type="KEGG" id="tut:107367328"/>
<dbReference type="Pfam" id="PF05743">
    <property type="entry name" value="UEV"/>
    <property type="match status" value="1"/>
</dbReference>
<dbReference type="GO" id="GO:0015031">
    <property type="term" value="P:protein transport"/>
    <property type="evidence" value="ECO:0007669"/>
    <property type="project" value="UniProtKB-UniRule"/>
</dbReference>
<evidence type="ECO:0000313" key="13">
    <source>
        <dbReference type="Proteomes" id="UP000015104"/>
    </source>
</evidence>
<feature type="region of interest" description="Disordered" evidence="9">
    <location>
        <begin position="143"/>
        <end position="169"/>
    </location>
</feature>
<dbReference type="SUPFAM" id="SSF54495">
    <property type="entry name" value="UBC-like"/>
    <property type="match status" value="1"/>
</dbReference>
<dbReference type="OrthoDB" id="306304at2759"/>
<reference evidence="12" key="2">
    <citation type="submission" date="2015-06" db="UniProtKB">
        <authorList>
            <consortium name="EnsemblMetazoa"/>
        </authorList>
    </citation>
    <scope>IDENTIFICATION</scope>
</reference>
<dbReference type="PANTHER" id="PTHR23306">
    <property type="entry name" value="TUMOR SUSCEPTIBILITY GENE 101 PROTEIN-RELATED"/>
    <property type="match status" value="1"/>
</dbReference>
<evidence type="ECO:0000313" key="12">
    <source>
        <dbReference type="EnsemblMetazoa" id="tetur21g02840.1"/>
    </source>
</evidence>
<dbReference type="EMBL" id="CAEY01000551">
    <property type="status" value="NOT_ANNOTATED_CDS"/>
    <property type="molecule type" value="Genomic_DNA"/>
</dbReference>
<organism evidence="12 13">
    <name type="scientific">Tetranychus urticae</name>
    <name type="common">Two-spotted spider mite</name>
    <dbReference type="NCBI Taxonomy" id="32264"/>
    <lineage>
        <taxon>Eukaryota</taxon>
        <taxon>Metazoa</taxon>
        <taxon>Ecdysozoa</taxon>
        <taxon>Arthropoda</taxon>
        <taxon>Chelicerata</taxon>
        <taxon>Arachnida</taxon>
        <taxon>Acari</taxon>
        <taxon>Acariformes</taxon>
        <taxon>Trombidiformes</taxon>
        <taxon>Prostigmata</taxon>
        <taxon>Eleutherengona</taxon>
        <taxon>Raphignathae</taxon>
        <taxon>Tetranychoidea</taxon>
        <taxon>Tetranychidae</taxon>
        <taxon>Tetranychus</taxon>
    </lineage>
</organism>
<keyword evidence="3 7" id="KW-0813">Transport</keyword>
<dbReference type="InterPro" id="IPR037202">
    <property type="entry name" value="ESCRT_assembly_dom"/>
</dbReference>
<evidence type="ECO:0000256" key="5">
    <source>
        <dbReference type="ARBA" id="ARBA00022927"/>
    </source>
</evidence>
<protein>
    <recommendedName>
        <fullName evidence="14">UEV domain-containing protein</fullName>
    </recommendedName>
</protein>
<reference evidence="13" key="1">
    <citation type="submission" date="2011-08" db="EMBL/GenBank/DDBJ databases">
        <authorList>
            <person name="Rombauts S."/>
        </authorList>
    </citation>
    <scope>NUCLEOTIDE SEQUENCE</scope>
    <source>
        <strain evidence="13">London</strain>
    </source>
</reference>
<dbReference type="Pfam" id="PF09454">
    <property type="entry name" value="Vps23_core"/>
    <property type="match status" value="1"/>
</dbReference>
<dbReference type="AlphaFoldDB" id="T1KUB6"/>
<evidence type="ECO:0000256" key="3">
    <source>
        <dbReference type="ARBA" id="ARBA00022448"/>
    </source>
</evidence>
<evidence type="ECO:0008006" key="14">
    <source>
        <dbReference type="Google" id="ProtNLM"/>
    </source>
</evidence>
<evidence type="ECO:0000256" key="8">
    <source>
        <dbReference type="SAM" id="Coils"/>
    </source>
</evidence>
<keyword evidence="4" id="KW-0967">Endosome</keyword>
<feature type="domain" description="SB" evidence="10">
    <location>
        <begin position="351"/>
        <end position="417"/>
    </location>
</feature>
<name>T1KUB6_TETUR</name>
<evidence type="ECO:0000256" key="6">
    <source>
        <dbReference type="ARBA" id="ARBA00023054"/>
    </source>
</evidence>
<dbReference type="Gene3D" id="6.10.140.820">
    <property type="match status" value="1"/>
</dbReference>
<dbReference type="STRING" id="32264.T1KUB6"/>
<evidence type="ECO:0000259" key="10">
    <source>
        <dbReference type="PROSITE" id="PS51312"/>
    </source>
</evidence>
<dbReference type="PROSITE" id="PS51322">
    <property type="entry name" value="UEV"/>
    <property type="match status" value="1"/>
</dbReference>
<proteinExistence type="inferred from homology"/>
<dbReference type="SUPFAM" id="SSF140111">
    <property type="entry name" value="Endosomal sorting complex assembly domain"/>
    <property type="match status" value="1"/>
</dbReference>
<sequence length="417" mass="47015">MSDSNLMRMLASCKYKYQTQVKKDIVNVFSFYHGLQPKLEKYTFPGGKDQELVTLNGTIPISFKGSTYHIPVCIFVQKDHPYSPPMCYVRPTPEMAIKASKYVDNEGKIYLPYLSDWKAESSDILGAIQVMIIIFGETPPVYQKPKTSPLEQQQSYNKPPYPTQTYSALPGPSATVALPPVSTSVASPSYSGGNPPYPTSYPYSSFPSADPPYALSNPSYPNYPSYPPSTGYNPQVNSQASTPSQNSRTITEEHIRASLITAVNDKIKERLRERLGRSYAENEVLGKYSEDLVRGKNKLESLMKRMENDKIELENCKKTLTLKSAQIDELIVKLENEQKVNAIDDAFGPQEPLYKQLLNAFAEENATVDAIYYLGEARRKGVIDLEAFLKNVRELSRRQFMLRALMQKCREKAGLPY</sequence>
<keyword evidence="13" id="KW-1185">Reference proteome</keyword>
<feature type="compositionally biased region" description="Polar residues" evidence="9">
    <location>
        <begin position="235"/>
        <end position="249"/>
    </location>
</feature>
<dbReference type="InterPro" id="IPR008883">
    <property type="entry name" value="UEV_N"/>
</dbReference>
<feature type="coiled-coil region" evidence="8">
    <location>
        <begin position="289"/>
        <end position="323"/>
    </location>
</feature>
<gene>
    <name evidence="12" type="primary">107367328</name>
</gene>
<evidence type="ECO:0000256" key="1">
    <source>
        <dbReference type="ARBA" id="ARBA00004177"/>
    </source>
</evidence>
<feature type="domain" description="UEV" evidence="11">
    <location>
        <begin position="2"/>
        <end position="145"/>
    </location>
</feature>
<evidence type="ECO:0000256" key="7">
    <source>
        <dbReference type="PROSITE-ProRule" id="PRU00644"/>
    </source>
</evidence>
<dbReference type="OMA" id="YMNFPQP"/>
<dbReference type="PANTHER" id="PTHR23306:SF3">
    <property type="entry name" value="TUMOR SUPPRESSOR PROTEIN 101"/>
    <property type="match status" value="1"/>
</dbReference>
<keyword evidence="6 8" id="KW-0175">Coiled coil</keyword>
<evidence type="ECO:0000256" key="2">
    <source>
        <dbReference type="ARBA" id="ARBA00009594"/>
    </source>
</evidence>
<dbReference type="Gene3D" id="3.10.110.10">
    <property type="entry name" value="Ubiquitin Conjugating Enzyme"/>
    <property type="match status" value="1"/>
</dbReference>
<dbReference type="HOGENOM" id="CLU_017548_1_1_1"/>
<keyword evidence="5 7" id="KW-0653">Protein transport</keyword>
<evidence type="ECO:0000256" key="4">
    <source>
        <dbReference type="ARBA" id="ARBA00022753"/>
    </source>
</evidence>
<dbReference type="GO" id="GO:0008333">
    <property type="term" value="P:endosome to lysosome transport"/>
    <property type="evidence" value="ECO:0007669"/>
    <property type="project" value="TreeGrafter"/>
</dbReference>
<dbReference type="InterPro" id="IPR016135">
    <property type="entry name" value="UBQ-conjugating_enzyme/RWD"/>
</dbReference>
<comment type="subcellular location">
    <subcellularLocation>
        <location evidence="1">Endosome</location>
    </subcellularLocation>
</comment>
<dbReference type="EnsemblMetazoa" id="tetur21g02840.1">
    <property type="protein sequence ID" value="tetur21g02840.1"/>
    <property type="gene ID" value="tetur21g02840"/>
</dbReference>
<dbReference type="eggNOG" id="KOG2391">
    <property type="taxonomic scope" value="Eukaryota"/>
</dbReference>
<dbReference type="PROSITE" id="PS51312">
    <property type="entry name" value="SB"/>
    <property type="match status" value="1"/>
</dbReference>
<dbReference type="InterPro" id="IPR017916">
    <property type="entry name" value="SB_dom"/>
</dbReference>
<dbReference type="GO" id="GO:0000813">
    <property type="term" value="C:ESCRT I complex"/>
    <property type="evidence" value="ECO:0007669"/>
    <property type="project" value="TreeGrafter"/>
</dbReference>
<feature type="region of interest" description="Disordered" evidence="9">
    <location>
        <begin position="219"/>
        <end position="249"/>
    </location>
</feature>